<gene>
    <name evidence="6" type="ORF">LX83_003686</name>
</gene>
<comment type="similarity">
    <text evidence="1">Belongs to the LysR transcriptional regulatory family.</text>
</comment>
<dbReference type="InterPro" id="IPR000847">
    <property type="entry name" value="LysR_HTH_N"/>
</dbReference>
<dbReference type="Pfam" id="PF00126">
    <property type="entry name" value="HTH_1"/>
    <property type="match status" value="1"/>
</dbReference>
<evidence type="ECO:0000313" key="6">
    <source>
        <dbReference type="EMBL" id="MCP2166814.1"/>
    </source>
</evidence>
<dbReference type="InterPro" id="IPR036390">
    <property type="entry name" value="WH_DNA-bd_sf"/>
</dbReference>
<protein>
    <submittedName>
        <fullName evidence="6">DNA-binding transcriptional regulator, LysR family</fullName>
    </submittedName>
</protein>
<dbReference type="PRINTS" id="PR00039">
    <property type="entry name" value="HTHLYSR"/>
</dbReference>
<keyword evidence="3 6" id="KW-0238">DNA-binding</keyword>
<dbReference type="InterPro" id="IPR036388">
    <property type="entry name" value="WH-like_DNA-bd_sf"/>
</dbReference>
<comment type="caution">
    <text evidence="6">The sequence shown here is derived from an EMBL/GenBank/DDBJ whole genome shotgun (WGS) entry which is preliminary data.</text>
</comment>
<dbReference type="PANTHER" id="PTHR30126">
    <property type="entry name" value="HTH-TYPE TRANSCRIPTIONAL REGULATOR"/>
    <property type="match status" value="1"/>
</dbReference>
<keyword evidence="7" id="KW-1185">Reference proteome</keyword>
<organism evidence="6 7">
    <name type="scientific">Goodfellowiella coeruleoviolacea</name>
    <dbReference type="NCBI Taxonomy" id="334858"/>
    <lineage>
        <taxon>Bacteria</taxon>
        <taxon>Bacillati</taxon>
        <taxon>Actinomycetota</taxon>
        <taxon>Actinomycetes</taxon>
        <taxon>Pseudonocardiales</taxon>
        <taxon>Pseudonocardiaceae</taxon>
        <taxon>Goodfellowiella</taxon>
    </lineage>
</organism>
<reference evidence="6" key="1">
    <citation type="submission" date="2022-06" db="EMBL/GenBank/DDBJ databases">
        <title>Genomic Encyclopedia of Archaeal and Bacterial Type Strains, Phase II (KMG-II): from individual species to whole genera.</title>
        <authorList>
            <person name="Goeker M."/>
        </authorList>
    </citation>
    <scope>NUCLEOTIDE SEQUENCE</scope>
    <source>
        <strain evidence="6">DSM 43935</strain>
    </source>
</reference>
<keyword evidence="2" id="KW-0805">Transcription regulation</keyword>
<evidence type="ECO:0000256" key="1">
    <source>
        <dbReference type="ARBA" id="ARBA00009437"/>
    </source>
</evidence>
<dbReference type="PROSITE" id="PS50931">
    <property type="entry name" value="HTH_LYSR"/>
    <property type="match status" value="1"/>
</dbReference>
<keyword evidence="4" id="KW-0804">Transcription</keyword>
<name>A0AAE3GGD0_9PSEU</name>
<dbReference type="Gene3D" id="1.10.10.10">
    <property type="entry name" value="Winged helix-like DNA-binding domain superfamily/Winged helix DNA-binding domain"/>
    <property type="match status" value="1"/>
</dbReference>
<evidence type="ECO:0000256" key="2">
    <source>
        <dbReference type="ARBA" id="ARBA00023015"/>
    </source>
</evidence>
<dbReference type="AlphaFoldDB" id="A0AAE3GGD0"/>
<dbReference type="Gene3D" id="3.40.190.290">
    <property type="match status" value="1"/>
</dbReference>
<evidence type="ECO:0000259" key="5">
    <source>
        <dbReference type="PROSITE" id="PS50931"/>
    </source>
</evidence>
<dbReference type="SUPFAM" id="SSF46785">
    <property type="entry name" value="Winged helix' DNA-binding domain"/>
    <property type="match status" value="1"/>
</dbReference>
<dbReference type="Pfam" id="PF03466">
    <property type="entry name" value="LysR_substrate"/>
    <property type="match status" value="1"/>
</dbReference>
<dbReference type="InterPro" id="IPR005119">
    <property type="entry name" value="LysR_subst-bd"/>
</dbReference>
<dbReference type="EMBL" id="JAMTCK010000008">
    <property type="protein sequence ID" value="MCP2166814.1"/>
    <property type="molecule type" value="Genomic_DNA"/>
</dbReference>
<dbReference type="RefSeq" id="WP_253773052.1">
    <property type="nucleotide sequence ID" value="NZ_JAMTCK010000008.1"/>
</dbReference>
<dbReference type="Proteomes" id="UP001206128">
    <property type="component" value="Unassembled WGS sequence"/>
</dbReference>
<dbReference type="GO" id="GO:0003700">
    <property type="term" value="F:DNA-binding transcription factor activity"/>
    <property type="evidence" value="ECO:0007669"/>
    <property type="project" value="InterPro"/>
</dbReference>
<evidence type="ECO:0000256" key="3">
    <source>
        <dbReference type="ARBA" id="ARBA00023125"/>
    </source>
</evidence>
<proteinExistence type="inferred from homology"/>
<evidence type="ECO:0000313" key="7">
    <source>
        <dbReference type="Proteomes" id="UP001206128"/>
    </source>
</evidence>
<evidence type="ECO:0000256" key="4">
    <source>
        <dbReference type="ARBA" id="ARBA00023163"/>
    </source>
</evidence>
<sequence>MDLSLLRTFLAVYRAGSLTGAAAVLGLSQPTVTAQVRSLEVALGQQLFERLPRGVAATSVADELARQVASHVDALTAIAERALVPRQPLAKPVHLAGPAELLATRVLPGMADLVGRGLRLRVSLGLSDDLLAGLAAGRFDLVISTFRPRGRAITATPLTDEDFVLVAAPAVAARVDADRLARQPAAALAGLPLVAYAEDLPIIRRYWRTVFGTRLTGSAAVVVPDLRAVLAATLAGAGITVLPRYLCDRELAEGRLVRLLDPEVPPINTLFLATRTGTTDLPHIAAVHAHLLRHAPEW</sequence>
<dbReference type="GO" id="GO:0000976">
    <property type="term" value="F:transcription cis-regulatory region binding"/>
    <property type="evidence" value="ECO:0007669"/>
    <property type="project" value="TreeGrafter"/>
</dbReference>
<accession>A0AAE3GGD0</accession>
<feature type="domain" description="HTH lysR-type" evidence="5">
    <location>
        <begin position="1"/>
        <end position="58"/>
    </location>
</feature>
<dbReference type="PANTHER" id="PTHR30126:SF39">
    <property type="entry name" value="HTH-TYPE TRANSCRIPTIONAL REGULATOR CYSL"/>
    <property type="match status" value="1"/>
</dbReference>
<dbReference type="CDD" id="cd05466">
    <property type="entry name" value="PBP2_LTTR_substrate"/>
    <property type="match status" value="1"/>
</dbReference>
<dbReference type="SUPFAM" id="SSF53850">
    <property type="entry name" value="Periplasmic binding protein-like II"/>
    <property type="match status" value="1"/>
</dbReference>